<dbReference type="Gene3D" id="3.40.50.720">
    <property type="entry name" value="NAD(P)-binding Rossmann-like Domain"/>
    <property type="match status" value="1"/>
</dbReference>
<protein>
    <submittedName>
        <fullName evidence="1">Uncharacterized protein</fullName>
    </submittedName>
</protein>
<gene>
    <name evidence="1" type="ORF">SAMN02745248_01522</name>
</gene>
<sequence>MSEIEIKKNILFISNNGDVLKRFANYFYGIGISIEAFGNIPEGTLENGTTIVGNLRDASLINFVIQQYKPDYIIYFINDAVRPEAMEKKLGPYIEAMSNTLNLLQCLKNYNNPCSLLCASYNSAKKDAVSDSCTQNNHFNMQNMSYADAMNMLETYLDIGTSCNILINSYKKSFFTSAYNSHIFVSTISYDEPIYDTPKNIDSFLLQCRRQLENMGELT</sequence>
<dbReference type="EMBL" id="FRAD01000011">
    <property type="protein sequence ID" value="SHJ99900.1"/>
    <property type="molecule type" value="Genomic_DNA"/>
</dbReference>
<accession>A0A1M6NW74</accession>
<evidence type="ECO:0000313" key="1">
    <source>
        <dbReference type="EMBL" id="SHJ99900.1"/>
    </source>
</evidence>
<dbReference type="RefSeq" id="WP_072903485.1">
    <property type="nucleotide sequence ID" value="NZ_FRAD01000011.1"/>
</dbReference>
<dbReference type="Proteomes" id="UP000183952">
    <property type="component" value="Unassembled WGS sequence"/>
</dbReference>
<dbReference type="AlphaFoldDB" id="A0A1M6NW74"/>
<organism evidence="1 2">
    <name type="scientific">Hathewaya proteolytica DSM 3090</name>
    <dbReference type="NCBI Taxonomy" id="1121331"/>
    <lineage>
        <taxon>Bacteria</taxon>
        <taxon>Bacillati</taxon>
        <taxon>Bacillota</taxon>
        <taxon>Clostridia</taxon>
        <taxon>Eubacteriales</taxon>
        <taxon>Clostridiaceae</taxon>
        <taxon>Hathewaya</taxon>
    </lineage>
</organism>
<evidence type="ECO:0000313" key="2">
    <source>
        <dbReference type="Proteomes" id="UP000183952"/>
    </source>
</evidence>
<dbReference type="OrthoDB" id="9779041at2"/>
<name>A0A1M6NW74_9CLOT</name>
<reference evidence="1 2" key="1">
    <citation type="submission" date="2016-11" db="EMBL/GenBank/DDBJ databases">
        <authorList>
            <person name="Jaros S."/>
            <person name="Januszkiewicz K."/>
            <person name="Wedrychowicz H."/>
        </authorList>
    </citation>
    <scope>NUCLEOTIDE SEQUENCE [LARGE SCALE GENOMIC DNA]</scope>
    <source>
        <strain evidence="1 2">DSM 3090</strain>
    </source>
</reference>
<keyword evidence="2" id="KW-1185">Reference proteome</keyword>
<proteinExistence type="predicted"/>
<dbReference type="STRING" id="1121331.SAMN02745248_01522"/>